<dbReference type="GO" id="GO:1904257">
    <property type="term" value="P:zinc ion import into Golgi lumen"/>
    <property type="evidence" value="ECO:0007669"/>
    <property type="project" value="TreeGrafter"/>
</dbReference>
<keyword evidence="6" id="KW-0406">Ion transport</keyword>
<proteinExistence type="inferred from homology"/>
<feature type="transmembrane region" description="Helical" evidence="9">
    <location>
        <begin position="74"/>
        <end position="95"/>
    </location>
</feature>
<feature type="transmembrane region" description="Helical" evidence="9">
    <location>
        <begin position="307"/>
        <end position="325"/>
    </location>
</feature>
<evidence type="ECO:0000256" key="1">
    <source>
        <dbReference type="ARBA" id="ARBA00004141"/>
    </source>
</evidence>
<dbReference type="SUPFAM" id="SSF161111">
    <property type="entry name" value="Cation efflux protein transmembrane domain-like"/>
    <property type="match status" value="1"/>
</dbReference>
<evidence type="ECO:0000313" key="11">
    <source>
        <dbReference type="EMBL" id="TFY83307.1"/>
    </source>
</evidence>
<keyword evidence="12" id="KW-1185">Reference proteome</keyword>
<evidence type="ECO:0000256" key="3">
    <source>
        <dbReference type="ARBA" id="ARBA00022448"/>
    </source>
</evidence>
<comment type="caution">
    <text evidence="11">The sequence shown here is derived from an EMBL/GenBank/DDBJ whole genome shotgun (WGS) entry which is preliminary data.</text>
</comment>
<dbReference type="Pfam" id="PF01545">
    <property type="entry name" value="Cation_efflux"/>
    <property type="match status" value="2"/>
</dbReference>
<dbReference type="GO" id="GO:0006882">
    <property type="term" value="P:intracellular zinc ion homeostasis"/>
    <property type="evidence" value="ECO:0007669"/>
    <property type="project" value="InterPro"/>
</dbReference>
<dbReference type="GO" id="GO:0005794">
    <property type="term" value="C:Golgi apparatus"/>
    <property type="evidence" value="ECO:0007669"/>
    <property type="project" value="TreeGrafter"/>
</dbReference>
<dbReference type="AlphaFoldDB" id="A0A4Z0AAE6"/>
<dbReference type="InterPro" id="IPR002524">
    <property type="entry name" value="Cation_efflux"/>
</dbReference>
<dbReference type="Gene3D" id="1.20.1510.10">
    <property type="entry name" value="Cation efflux protein transmembrane domain"/>
    <property type="match status" value="2"/>
</dbReference>
<evidence type="ECO:0000256" key="4">
    <source>
        <dbReference type="ARBA" id="ARBA00022692"/>
    </source>
</evidence>
<feature type="domain" description="Cation efflux protein transmembrane" evidence="10">
    <location>
        <begin position="262"/>
        <end position="331"/>
    </location>
</feature>
<feature type="region of interest" description="Disordered" evidence="8">
    <location>
        <begin position="421"/>
        <end position="451"/>
    </location>
</feature>
<dbReference type="GO" id="GO:0005385">
    <property type="term" value="F:zinc ion transmembrane transporter activity"/>
    <property type="evidence" value="ECO:0007669"/>
    <property type="project" value="InterPro"/>
</dbReference>
<dbReference type="GO" id="GO:0031410">
    <property type="term" value="C:cytoplasmic vesicle"/>
    <property type="evidence" value="ECO:0007669"/>
    <property type="project" value="TreeGrafter"/>
</dbReference>
<keyword evidence="5 9" id="KW-1133">Transmembrane helix</keyword>
<evidence type="ECO:0000313" key="12">
    <source>
        <dbReference type="Proteomes" id="UP000298061"/>
    </source>
</evidence>
<reference evidence="11 12" key="1">
    <citation type="submission" date="2019-02" db="EMBL/GenBank/DDBJ databases">
        <title>Genome sequencing of the rare red list fungi Hericium alpestre (H. flagellum).</title>
        <authorList>
            <person name="Buettner E."/>
            <person name="Kellner H."/>
        </authorList>
    </citation>
    <scope>NUCLEOTIDE SEQUENCE [LARGE SCALE GENOMIC DNA]</scope>
    <source>
        <strain evidence="11 12">DSM 108284</strain>
    </source>
</reference>
<feature type="compositionally biased region" description="Basic and acidic residues" evidence="8">
    <location>
        <begin position="253"/>
        <end position="268"/>
    </location>
</feature>
<dbReference type="GO" id="GO:0016020">
    <property type="term" value="C:membrane"/>
    <property type="evidence" value="ECO:0007669"/>
    <property type="project" value="UniProtKB-SubCell"/>
</dbReference>
<dbReference type="NCBIfam" id="TIGR01297">
    <property type="entry name" value="CDF"/>
    <property type="match status" value="1"/>
</dbReference>
<feature type="region of interest" description="Disordered" evidence="8">
    <location>
        <begin position="247"/>
        <end position="268"/>
    </location>
</feature>
<accession>A0A4Z0AAE6</accession>
<dbReference type="PANTHER" id="PTHR45755:SF4">
    <property type="entry name" value="ZINC TRANSPORTER 7"/>
    <property type="match status" value="1"/>
</dbReference>
<feature type="transmembrane region" description="Helical" evidence="9">
    <location>
        <begin position="275"/>
        <end position="301"/>
    </location>
</feature>
<feature type="compositionally biased region" description="Low complexity" evidence="8">
    <location>
        <begin position="540"/>
        <end position="549"/>
    </location>
</feature>
<organism evidence="11 12">
    <name type="scientific">Hericium alpestre</name>
    <dbReference type="NCBI Taxonomy" id="135208"/>
    <lineage>
        <taxon>Eukaryota</taxon>
        <taxon>Fungi</taxon>
        <taxon>Dikarya</taxon>
        <taxon>Basidiomycota</taxon>
        <taxon>Agaricomycotina</taxon>
        <taxon>Agaricomycetes</taxon>
        <taxon>Russulales</taxon>
        <taxon>Hericiaceae</taxon>
        <taxon>Hericium</taxon>
    </lineage>
</organism>
<feature type="region of interest" description="Disordered" evidence="8">
    <location>
        <begin position="520"/>
        <end position="562"/>
    </location>
</feature>
<dbReference type="OrthoDB" id="78669at2759"/>
<dbReference type="InterPro" id="IPR027469">
    <property type="entry name" value="Cation_efflux_TMD_sf"/>
</dbReference>
<feature type="transmembrane region" description="Helical" evidence="9">
    <location>
        <begin position="9"/>
        <end position="29"/>
    </location>
</feature>
<evidence type="ECO:0000256" key="2">
    <source>
        <dbReference type="ARBA" id="ARBA00008873"/>
    </source>
</evidence>
<evidence type="ECO:0000256" key="8">
    <source>
        <dbReference type="SAM" id="MobiDB-lite"/>
    </source>
</evidence>
<feature type="domain" description="Cation efflux protein transmembrane" evidence="10">
    <location>
        <begin position="9"/>
        <end position="102"/>
    </location>
</feature>
<evidence type="ECO:0000256" key="9">
    <source>
        <dbReference type="SAM" id="Phobius"/>
    </source>
</evidence>
<dbReference type="STRING" id="135208.A0A4Z0AAE6"/>
<evidence type="ECO:0000256" key="6">
    <source>
        <dbReference type="ARBA" id="ARBA00023065"/>
    </source>
</evidence>
<evidence type="ECO:0000256" key="7">
    <source>
        <dbReference type="ARBA" id="ARBA00023136"/>
    </source>
</evidence>
<keyword evidence="3" id="KW-0813">Transport</keyword>
<evidence type="ECO:0000259" key="10">
    <source>
        <dbReference type="Pfam" id="PF01545"/>
    </source>
</evidence>
<dbReference type="EMBL" id="SFCI01000038">
    <property type="protein sequence ID" value="TFY83307.1"/>
    <property type="molecule type" value="Genomic_DNA"/>
</dbReference>
<protein>
    <recommendedName>
        <fullName evidence="10">Cation efflux protein transmembrane domain-containing protein</fullName>
    </recommendedName>
</protein>
<dbReference type="Proteomes" id="UP000298061">
    <property type="component" value="Unassembled WGS sequence"/>
</dbReference>
<name>A0A4Z0AAE6_9AGAM</name>
<dbReference type="InterPro" id="IPR058533">
    <property type="entry name" value="Cation_efflux_TM"/>
</dbReference>
<evidence type="ECO:0000256" key="5">
    <source>
        <dbReference type="ARBA" id="ARBA00022989"/>
    </source>
</evidence>
<feature type="compositionally biased region" description="Basic and acidic residues" evidence="8">
    <location>
        <begin position="426"/>
        <end position="439"/>
    </location>
</feature>
<dbReference type="PANTHER" id="PTHR45755">
    <property type="match status" value="1"/>
</dbReference>
<comment type="similarity">
    <text evidence="2">Belongs to the cation diffusion facilitator (CDF) transporter (TC 2.A.4) family. SLC30A subfamily.</text>
</comment>
<keyword evidence="7 9" id="KW-0472">Membrane</keyword>
<comment type="subcellular location">
    <subcellularLocation>
        <location evidence="1">Membrane</location>
        <topology evidence="1">Multi-pass membrane protein</topology>
    </subcellularLocation>
</comment>
<feature type="transmembrane region" description="Helical" evidence="9">
    <location>
        <begin position="41"/>
        <end position="62"/>
    </location>
</feature>
<sequence length="562" mass="62874">MNNSESRRIFYFLVLNLAFMLVQMLYGIWTNSLGLISDAIHMGFDCLAIGVGLFASVMAMWPPNERFTYGYGRMETLSGFANGLFLILISIFIVFEAIQRLNEHEAVGITITDMDTDTGMDTGASTNINIHTGITTKTGSTLMNIQSIMPARMTIATITIMTATTTIHIHILIVAAMIKCSGVNVPSDEHVSGKRHVNHTPPSLQLDSQPLNHARTLAGDLADSMLPTSPITPSYRFGVDEHFATHHHHHTPNLHDHSHTHSHSHEGHSHNMRGVFLHVMADTLGSVGVIISTLLIQFYGWTGFDPIASLLIALLIAASVVPLVLDTGRVLALDVSDRDRDISEALAKNLNASIKPLKEPLMNTILSRRGLSIVIIRLTEYCSQHAVKGRYTLRIRNAQQINPYSYEKTYYKNQMKSNPEAIVNTDGRRVRDSPSREGFSEENEDFDDEGWRRRQSDAYRKHSTKGHRHIIGDLTANKEDYFPSIQRESRHMESPKIRHMTSNAPIQSSPQKGANTIRWYPKVFQQESSDEESNPLGECSQSERSQASSSRHDILQIVLSSQ</sequence>
<dbReference type="InterPro" id="IPR045316">
    <property type="entry name" value="Msc2-like"/>
</dbReference>
<keyword evidence="4 9" id="KW-0812">Transmembrane</keyword>
<gene>
    <name evidence="11" type="ORF">EWM64_g705</name>
</gene>
<feature type="transmembrane region" description="Helical" evidence="9">
    <location>
        <begin position="153"/>
        <end position="178"/>
    </location>
</feature>